<feature type="chain" id="PRO_5003685377" evidence="9">
    <location>
        <begin position="29"/>
        <end position="837"/>
    </location>
</feature>
<dbReference type="SUPFAM" id="SSF49265">
    <property type="entry name" value="Fibronectin type III"/>
    <property type="match status" value="1"/>
</dbReference>
<name>I4AJY8_BERLS</name>
<evidence type="ECO:0000313" key="11">
    <source>
        <dbReference type="EMBL" id="AFM04273.1"/>
    </source>
</evidence>
<feature type="domain" description="Fibronectin type-III" evidence="10">
    <location>
        <begin position="501"/>
        <end position="586"/>
    </location>
</feature>
<evidence type="ECO:0000256" key="8">
    <source>
        <dbReference type="ARBA" id="ARBA00023157"/>
    </source>
</evidence>
<evidence type="ECO:0000256" key="3">
    <source>
        <dbReference type="ARBA" id="ARBA00022723"/>
    </source>
</evidence>
<keyword evidence="7" id="KW-0482">Metalloprotease</keyword>
<dbReference type="EMBL" id="CP003345">
    <property type="protein sequence ID" value="AFM04273.1"/>
    <property type="molecule type" value="Genomic_DNA"/>
</dbReference>
<dbReference type="PANTHER" id="PTHR47466:SF1">
    <property type="entry name" value="METALLOPROTEASE MEP1 (AFU_ORTHOLOGUE AFUA_1G07730)-RELATED"/>
    <property type="match status" value="1"/>
</dbReference>
<evidence type="ECO:0000256" key="9">
    <source>
        <dbReference type="SAM" id="SignalP"/>
    </source>
</evidence>
<evidence type="ECO:0000256" key="2">
    <source>
        <dbReference type="ARBA" id="ARBA00022670"/>
    </source>
</evidence>
<dbReference type="Gene3D" id="2.60.40.10">
    <property type="entry name" value="Immunoglobulins"/>
    <property type="match status" value="1"/>
</dbReference>
<dbReference type="Gene3D" id="3.40.390.10">
    <property type="entry name" value="Collagenase (Catalytic Domain)"/>
    <property type="match status" value="1"/>
</dbReference>
<evidence type="ECO:0000256" key="7">
    <source>
        <dbReference type="ARBA" id="ARBA00023049"/>
    </source>
</evidence>
<dbReference type="MEROPS" id="M43.009"/>
<keyword evidence="12" id="KW-1185">Reference proteome</keyword>
<dbReference type="GO" id="GO:0046872">
    <property type="term" value="F:metal ion binding"/>
    <property type="evidence" value="ECO:0007669"/>
    <property type="project" value="UniProtKB-KW"/>
</dbReference>
<dbReference type="STRING" id="880071.Fleli_1876"/>
<dbReference type="PATRIC" id="fig|880071.3.peg.1857"/>
<dbReference type="Pfam" id="PF05572">
    <property type="entry name" value="Peptidase_M43"/>
    <property type="match status" value="1"/>
</dbReference>
<dbReference type="Proteomes" id="UP000006054">
    <property type="component" value="Chromosome"/>
</dbReference>
<dbReference type="InterPro" id="IPR024079">
    <property type="entry name" value="MetalloPept_cat_dom_sf"/>
</dbReference>
<dbReference type="PROSITE" id="PS50853">
    <property type="entry name" value="FN3"/>
    <property type="match status" value="1"/>
</dbReference>
<dbReference type="SUPFAM" id="SSF55486">
    <property type="entry name" value="Metalloproteases ('zincins'), catalytic domain"/>
    <property type="match status" value="1"/>
</dbReference>
<comment type="similarity">
    <text evidence="1">Belongs to the peptidase M43B family.</text>
</comment>
<organism evidence="11 12">
    <name type="scientific">Bernardetia litoralis (strain ATCC 23117 / DSM 6794 / NBRC 15988 / NCIMB 1366 / Fx l1 / Sio-4)</name>
    <name type="common">Flexibacter litoralis</name>
    <dbReference type="NCBI Taxonomy" id="880071"/>
    <lineage>
        <taxon>Bacteria</taxon>
        <taxon>Pseudomonadati</taxon>
        <taxon>Bacteroidota</taxon>
        <taxon>Cytophagia</taxon>
        <taxon>Cytophagales</taxon>
        <taxon>Bernardetiaceae</taxon>
        <taxon>Bernardetia</taxon>
    </lineage>
</organism>
<keyword evidence="6" id="KW-0862">Zinc</keyword>
<keyword evidence="4 9" id="KW-0732">Signal</keyword>
<protein>
    <submittedName>
        <fullName evidence="11">Fibronectin type III domain-containing protein</fullName>
    </submittedName>
</protein>
<evidence type="ECO:0000256" key="4">
    <source>
        <dbReference type="ARBA" id="ARBA00022729"/>
    </source>
</evidence>
<feature type="signal peptide" evidence="9">
    <location>
        <begin position="1"/>
        <end position="28"/>
    </location>
</feature>
<dbReference type="SMART" id="SM00060">
    <property type="entry name" value="FN3"/>
    <property type="match status" value="1"/>
</dbReference>
<dbReference type="InterPro" id="IPR045474">
    <property type="entry name" value="GEVED"/>
</dbReference>
<dbReference type="CDD" id="cd04275">
    <property type="entry name" value="ZnMc_pappalysin_like"/>
    <property type="match status" value="1"/>
</dbReference>
<proteinExistence type="inferred from homology"/>
<dbReference type="NCBIfam" id="TIGR04183">
    <property type="entry name" value="Por_Secre_tail"/>
    <property type="match status" value="1"/>
</dbReference>
<dbReference type="InterPro" id="IPR036116">
    <property type="entry name" value="FN3_sf"/>
</dbReference>
<dbReference type="InterPro" id="IPR013783">
    <property type="entry name" value="Ig-like_fold"/>
</dbReference>
<evidence type="ECO:0000256" key="1">
    <source>
        <dbReference type="ARBA" id="ARBA00008721"/>
    </source>
</evidence>
<keyword evidence="2" id="KW-0645">Protease</keyword>
<dbReference type="Pfam" id="PF18962">
    <property type="entry name" value="Por_Secre_tail"/>
    <property type="match status" value="1"/>
</dbReference>
<evidence type="ECO:0000313" key="12">
    <source>
        <dbReference type="Proteomes" id="UP000006054"/>
    </source>
</evidence>
<dbReference type="InterPro" id="IPR008754">
    <property type="entry name" value="Peptidase_M43"/>
</dbReference>
<dbReference type="KEGG" id="fli:Fleli_1876"/>
<dbReference type="eggNOG" id="COG1404">
    <property type="taxonomic scope" value="Bacteria"/>
</dbReference>
<keyword evidence="5" id="KW-0378">Hydrolase</keyword>
<dbReference type="Pfam" id="PF20009">
    <property type="entry name" value="GEVED"/>
    <property type="match status" value="2"/>
</dbReference>
<dbReference type="AlphaFoldDB" id="I4AJY8"/>
<dbReference type="RefSeq" id="WP_014797725.1">
    <property type="nucleotide sequence ID" value="NC_018018.1"/>
</dbReference>
<evidence type="ECO:0000256" key="6">
    <source>
        <dbReference type="ARBA" id="ARBA00022833"/>
    </source>
</evidence>
<dbReference type="InterPro" id="IPR026444">
    <property type="entry name" value="Secre_tail"/>
</dbReference>
<sequence length="837" mass="88975" precursor="true">MTFTKTIKSTLFSFGLGIGILASSISFAQDSHNHKDGRTCTTDHNLERLLSINPDAKDNMDKVESFTQNYIQNLSNQRTEATVYTIPVVVHVLYNTSAQNVSQAQIQSQIDVLNEDFRRTNSDYTLTPSEFAGSVADTEIEFVLATTDPNGNATTGVTRTSTSKSSFSTNDEMKFTAQGGKDAWDTQKYLNIWVCNMSGGILGYAQFPGSGAANTDGVVILTTGFGSTGNVSAPFNEGRTATHEVGHWLNLRHIWGDGNCSADDYVSDTPIAAASNGGCPSYPSKSCSNNGGFSSDMFMNYMDYTNDACMYMFTTGQKNRMRAVLDAGGFRSDLVTGTDDGGGTTDPPASSYCATKGNSVSDEWIAGVKVGSLNKTSGANGGYADFTSSSVSLAKGSSNTVTLTPGFAGSSYNEYWKIWIDFNNDNDFDDAGELVYDAGSATSAVRTGTIAIPSSVATGSTRMRVSMKYNGAQTSCETFSYGEVEDYTVNITGSSTPSCGVPSGLSSSSVTSSTFTVSWSSVSGAASYDVQVRTGSGSWTTLNATSTSLNLTGASASTQYEYQVRANCSGASSAYSSSAFVTTTSVPVLSYCSTKGNSVSDEFIQKVQVGSINNNSGANGGYADFTNLSTTFTKGSAYTITITPTWTGSTYSEAYDVWVDYNQDGDFDDSGEKVYTRAKTTSSSVSGSFTIPSSAANGSTRMRVTMKYNANATPCETFSYGEVEDYTVIIGSASSINPAPMAYHNDRPQEARVDGTKDGDVAFVAFPNPASQILNVRLGYFGTNSEVVIYSVTGAQVVRTTLTSQETAINVSKLPKGMYILSINNGREVETMKFIKE</sequence>
<accession>I4AJY8</accession>
<dbReference type="HOGENOM" id="CLU_011684_2_0_10"/>
<dbReference type="GO" id="GO:0008237">
    <property type="term" value="F:metallopeptidase activity"/>
    <property type="evidence" value="ECO:0007669"/>
    <property type="project" value="UniProtKB-KW"/>
</dbReference>
<dbReference type="OrthoDB" id="6278496at2"/>
<dbReference type="GO" id="GO:0006508">
    <property type="term" value="P:proteolysis"/>
    <property type="evidence" value="ECO:0007669"/>
    <property type="project" value="UniProtKB-KW"/>
</dbReference>
<keyword evidence="3" id="KW-0479">Metal-binding</keyword>
<gene>
    <name evidence="11" type="ordered locus">Fleli_1876</name>
</gene>
<keyword evidence="8" id="KW-1015">Disulfide bond</keyword>
<dbReference type="eggNOG" id="COG3291">
    <property type="taxonomic scope" value="Bacteria"/>
</dbReference>
<dbReference type="Pfam" id="PF00041">
    <property type="entry name" value="fn3"/>
    <property type="match status" value="1"/>
</dbReference>
<reference evidence="12" key="1">
    <citation type="submission" date="2012-06" db="EMBL/GenBank/DDBJ databases">
        <title>The complete genome of Flexibacter litoralis DSM 6794.</title>
        <authorList>
            <person name="Lucas S."/>
            <person name="Copeland A."/>
            <person name="Lapidus A."/>
            <person name="Glavina del Rio T."/>
            <person name="Dalin E."/>
            <person name="Tice H."/>
            <person name="Bruce D."/>
            <person name="Goodwin L."/>
            <person name="Pitluck S."/>
            <person name="Peters L."/>
            <person name="Ovchinnikova G."/>
            <person name="Lu M."/>
            <person name="Kyrpides N."/>
            <person name="Mavromatis K."/>
            <person name="Ivanova N."/>
            <person name="Brettin T."/>
            <person name="Detter J.C."/>
            <person name="Han C."/>
            <person name="Larimer F."/>
            <person name="Land M."/>
            <person name="Hauser L."/>
            <person name="Markowitz V."/>
            <person name="Cheng J.-F."/>
            <person name="Hugenholtz P."/>
            <person name="Woyke T."/>
            <person name="Wu D."/>
            <person name="Spring S."/>
            <person name="Lang E."/>
            <person name="Kopitz M."/>
            <person name="Brambilla E."/>
            <person name="Klenk H.-P."/>
            <person name="Eisen J.A."/>
        </authorList>
    </citation>
    <scope>NUCLEOTIDE SEQUENCE [LARGE SCALE GENOMIC DNA]</scope>
    <source>
        <strain evidence="12">ATCC 23117 / DSM 6794 / NBRC 15988 / NCIMB 1366 / Sio-4</strain>
    </source>
</reference>
<dbReference type="InterPro" id="IPR003961">
    <property type="entry name" value="FN3_dom"/>
</dbReference>
<evidence type="ECO:0000256" key="5">
    <source>
        <dbReference type="ARBA" id="ARBA00022801"/>
    </source>
</evidence>
<dbReference type="PANTHER" id="PTHR47466">
    <property type="match status" value="1"/>
</dbReference>
<evidence type="ECO:0000259" key="10">
    <source>
        <dbReference type="PROSITE" id="PS50853"/>
    </source>
</evidence>